<feature type="compositionally biased region" description="Low complexity" evidence="2">
    <location>
        <begin position="266"/>
        <end position="278"/>
    </location>
</feature>
<evidence type="ECO:0008006" key="5">
    <source>
        <dbReference type="Google" id="ProtNLM"/>
    </source>
</evidence>
<dbReference type="OrthoDB" id="18190at2759"/>
<dbReference type="Pfam" id="PF13646">
    <property type="entry name" value="HEAT_2"/>
    <property type="match status" value="1"/>
</dbReference>
<dbReference type="InterPro" id="IPR011989">
    <property type="entry name" value="ARM-like"/>
</dbReference>
<dbReference type="InterPro" id="IPR021133">
    <property type="entry name" value="HEAT_type_2"/>
</dbReference>
<sequence>MESCYHGDKRLSDLVSDVIKKNVKASSICIWHVRELAWRLSTMNALDWLGYCDEKQGRVLYIAVVEQLNNLTSNTGEDRLKSYRAWLMLLLQILRLRPQDVCNLSCLDIASKAMLSLDWSVAEAGVQLLAMTLNAAICSDPLRHSVTADSSKRVRAEQSNGGNVRSQDSLNLICIANGIKTMCLFAAQHCSPTVRLSALHALHQVLLCQEENSMHGLHPTTLVQAYQIAVFSGLQDRSKQVRVGACRLAIYCAVRLGSSTRMMMQAPGHPSSAGPAASKRSNKWRKGKKVPVVPEEAGASTVTQEPIREEVPLLQLGRPLSVCDHAFQRLCGLMLDTCPLLKAEALKGLAVLPESCARVRLQAFSKKTTLVVDEEIGAIPNGVGDASPGMKERGQEVESALLDEAVGALVNASEDEDEAVRCALASALASLSKGLTPNQERAVDEQALDFLVDMMHDEANRVRRAAGASLLQLIQRRASNPEQSSYAMHSNKAVKGSTSAVTFLDVEHLEAIVSCLNDPVNSVRSVARQVLLESIKCFPGLGGMVKIHMVLKALTDSWISYAVDRPLISQFAYELGTITSPASIREAATWLHNYFPEDFVEACRRSDAHEGNIPTDATMSASIMSPLAVDTASSKSSVDKWGQHSICFHLIAGALKSYPGTDLSYLSSTYLQAVKQLQDRHHSQEATIGASLRTSSPHNHMLLLGSMRIYYEGHPGPVKGLHGFPVMLKPLISIMKDGNDTCPPRDIWLQVSPALPLGTPTEPIVYFHVPTESWVKSEEHDNGHGRYNHSLNTDDVCVTAVSASSRGTWIAEADVEIDPLMFPCNRDGVVETLDGRGKAVKEIHLECCLTQKDPNPEHPIVPGRDLSKLSPYRMLSPNYAVFITLT</sequence>
<feature type="repeat" description="HEAT" evidence="1">
    <location>
        <begin position="405"/>
        <end position="442"/>
    </location>
</feature>
<dbReference type="PROSITE" id="PS50077">
    <property type="entry name" value="HEAT_REPEAT"/>
    <property type="match status" value="1"/>
</dbReference>
<protein>
    <recommendedName>
        <fullName evidence="5">Integrator complex subunit 4</fullName>
    </recommendedName>
</protein>
<dbReference type="SUPFAM" id="SSF48371">
    <property type="entry name" value="ARM repeat"/>
    <property type="match status" value="1"/>
</dbReference>
<accession>A0A250XDZ9</accession>
<keyword evidence="4" id="KW-1185">Reference proteome</keyword>
<gene>
    <name evidence="3" type="ORF">CEUSTIGMA_g8734.t1</name>
</gene>
<dbReference type="STRING" id="1157962.A0A250XDZ9"/>
<feature type="compositionally biased region" description="Basic residues" evidence="2">
    <location>
        <begin position="280"/>
        <end position="289"/>
    </location>
</feature>
<dbReference type="EMBL" id="BEGY01000063">
    <property type="protein sequence ID" value="GAX81303.1"/>
    <property type="molecule type" value="Genomic_DNA"/>
</dbReference>
<organism evidence="3 4">
    <name type="scientific">Chlamydomonas eustigma</name>
    <dbReference type="NCBI Taxonomy" id="1157962"/>
    <lineage>
        <taxon>Eukaryota</taxon>
        <taxon>Viridiplantae</taxon>
        <taxon>Chlorophyta</taxon>
        <taxon>core chlorophytes</taxon>
        <taxon>Chlorophyceae</taxon>
        <taxon>CS clade</taxon>
        <taxon>Chlamydomonadales</taxon>
        <taxon>Chlamydomonadaceae</taxon>
        <taxon>Chlamydomonas</taxon>
    </lineage>
</organism>
<dbReference type="PANTHER" id="PTHR20938">
    <property type="entry name" value="INTEGRATOR COMPLEX SUBUNIT 4"/>
    <property type="match status" value="1"/>
</dbReference>
<evidence type="ECO:0000256" key="2">
    <source>
        <dbReference type="SAM" id="MobiDB-lite"/>
    </source>
</evidence>
<proteinExistence type="predicted"/>
<feature type="region of interest" description="Disordered" evidence="2">
    <location>
        <begin position="265"/>
        <end position="303"/>
    </location>
</feature>
<comment type="caution">
    <text evidence="3">The sequence shown here is derived from an EMBL/GenBank/DDBJ whole genome shotgun (WGS) entry which is preliminary data.</text>
</comment>
<reference evidence="3 4" key="1">
    <citation type="submission" date="2017-08" db="EMBL/GenBank/DDBJ databases">
        <title>Acidophilic green algal genome provides insights into adaptation to an acidic environment.</title>
        <authorList>
            <person name="Hirooka S."/>
            <person name="Hirose Y."/>
            <person name="Kanesaki Y."/>
            <person name="Higuchi S."/>
            <person name="Fujiwara T."/>
            <person name="Onuma R."/>
            <person name="Era A."/>
            <person name="Ohbayashi R."/>
            <person name="Uzuka A."/>
            <person name="Nozaki H."/>
            <person name="Yoshikawa H."/>
            <person name="Miyagishima S.Y."/>
        </authorList>
    </citation>
    <scope>NUCLEOTIDE SEQUENCE [LARGE SCALE GENOMIC DNA]</scope>
    <source>
        <strain evidence="3 4">NIES-2499</strain>
    </source>
</reference>
<evidence type="ECO:0000313" key="3">
    <source>
        <dbReference type="EMBL" id="GAX81303.1"/>
    </source>
</evidence>
<name>A0A250XDZ9_9CHLO</name>
<dbReference type="InterPro" id="IPR016024">
    <property type="entry name" value="ARM-type_fold"/>
</dbReference>
<evidence type="ECO:0000313" key="4">
    <source>
        <dbReference type="Proteomes" id="UP000232323"/>
    </source>
</evidence>
<evidence type="ECO:0000256" key="1">
    <source>
        <dbReference type="PROSITE-ProRule" id="PRU00103"/>
    </source>
</evidence>
<dbReference type="Proteomes" id="UP000232323">
    <property type="component" value="Unassembled WGS sequence"/>
</dbReference>
<dbReference type="PANTHER" id="PTHR20938:SF0">
    <property type="entry name" value="INTEGRATOR COMPLEX SUBUNIT 4"/>
    <property type="match status" value="1"/>
</dbReference>
<dbReference type="Gene3D" id="1.25.10.10">
    <property type="entry name" value="Leucine-rich Repeat Variant"/>
    <property type="match status" value="1"/>
</dbReference>
<dbReference type="AlphaFoldDB" id="A0A250XDZ9"/>